<evidence type="ECO:0000313" key="6">
    <source>
        <dbReference type="EMBL" id="TXD34597.1"/>
    </source>
</evidence>
<dbReference type="InterPro" id="IPR009009">
    <property type="entry name" value="RlpA-like_DPBB"/>
</dbReference>
<evidence type="ECO:0000313" key="7">
    <source>
        <dbReference type="Proteomes" id="UP000321046"/>
    </source>
</evidence>
<dbReference type="Proteomes" id="UP000321046">
    <property type="component" value="Unassembled WGS sequence"/>
</dbReference>
<dbReference type="OrthoDB" id="9779128at2"/>
<dbReference type="Pfam" id="PF03330">
    <property type="entry name" value="DPBB_1"/>
    <property type="match status" value="1"/>
</dbReference>
<proteinExistence type="inferred from homology"/>
<dbReference type="PANTHER" id="PTHR34183:SF1">
    <property type="entry name" value="ENDOLYTIC PEPTIDOGLYCAN TRANSGLYCOSYLASE RLPA"/>
    <property type="match status" value="1"/>
</dbReference>
<dbReference type="GO" id="GO:0008932">
    <property type="term" value="F:lytic endotransglycosylase activity"/>
    <property type="evidence" value="ECO:0007669"/>
    <property type="project" value="UniProtKB-UniRule"/>
</dbReference>
<dbReference type="InterPro" id="IPR036908">
    <property type="entry name" value="RlpA-like_sf"/>
</dbReference>
<dbReference type="EC" id="4.2.2.-" evidence="3"/>
<organism evidence="6 7">
    <name type="scientific">Lujinxingia vulgaris</name>
    <dbReference type="NCBI Taxonomy" id="2600176"/>
    <lineage>
        <taxon>Bacteria</taxon>
        <taxon>Deltaproteobacteria</taxon>
        <taxon>Bradymonadales</taxon>
        <taxon>Lujinxingiaceae</taxon>
        <taxon>Lujinxingia</taxon>
    </lineage>
</organism>
<keyword evidence="1 3" id="KW-0456">Lyase</keyword>
<evidence type="ECO:0000259" key="5">
    <source>
        <dbReference type="Pfam" id="PF03330"/>
    </source>
</evidence>
<comment type="similarity">
    <text evidence="3 4">Belongs to the RlpA family.</text>
</comment>
<feature type="domain" description="RlpA-like protein double-psi beta-barrel" evidence="5">
    <location>
        <begin position="64"/>
        <end position="150"/>
    </location>
</feature>
<dbReference type="GO" id="GO:0071555">
    <property type="term" value="P:cell wall organization"/>
    <property type="evidence" value="ECO:0007669"/>
    <property type="project" value="UniProtKB-KW"/>
</dbReference>
<dbReference type="Gene3D" id="2.40.40.10">
    <property type="entry name" value="RlpA-like domain"/>
    <property type="match status" value="1"/>
</dbReference>
<dbReference type="EMBL" id="VOSL01000054">
    <property type="protein sequence ID" value="TXD34597.1"/>
    <property type="molecule type" value="Genomic_DNA"/>
</dbReference>
<dbReference type="CDD" id="cd22268">
    <property type="entry name" value="DPBB_RlpA-like"/>
    <property type="match status" value="1"/>
</dbReference>
<keyword evidence="2 3" id="KW-0961">Cell wall biogenesis/degradation</keyword>
<evidence type="ECO:0000256" key="4">
    <source>
        <dbReference type="RuleBase" id="RU003495"/>
    </source>
</evidence>
<dbReference type="GO" id="GO:0000270">
    <property type="term" value="P:peptidoglycan metabolic process"/>
    <property type="evidence" value="ECO:0007669"/>
    <property type="project" value="UniProtKB-UniRule"/>
</dbReference>
<dbReference type="SUPFAM" id="SSF50685">
    <property type="entry name" value="Barwin-like endoglucanases"/>
    <property type="match status" value="1"/>
</dbReference>
<dbReference type="AlphaFoldDB" id="A0A5C6X0L3"/>
<dbReference type="HAMAP" id="MF_02071">
    <property type="entry name" value="RlpA"/>
    <property type="match status" value="1"/>
</dbReference>
<comment type="function">
    <text evidence="3">Lytic transglycosylase with a strong preference for naked glycan strands that lack stem peptides.</text>
</comment>
<dbReference type="PANTHER" id="PTHR34183">
    <property type="entry name" value="ENDOLYTIC PEPTIDOGLYCAN TRANSGLYCOSYLASE RLPA"/>
    <property type="match status" value="1"/>
</dbReference>
<comment type="caution">
    <text evidence="6">The sequence shown here is derived from an EMBL/GenBank/DDBJ whole genome shotgun (WGS) entry which is preliminary data.</text>
</comment>
<sequence length="166" mass="18237">MISSRRALKDLMWTRGEALAALRQLLLGGFALWMAACATGPADPHRDLVTHRVAAPDGKAHELRGIASWYGDTFHGRQTASGELYDMEGFTAAHKTLPFHTIVRVIEPESRRSVVVRITDRGPFVRGRIIDLSRAAARDLGMLEAGTVDVILQIEQWGDGSYVSSP</sequence>
<dbReference type="InterPro" id="IPR012997">
    <property type="entry name" value="RplA"/>
</dbReference>
<dbReference type="NCBIfam" id="TIGR00413">
    <property type="entry name" value="rlpA"/>
    <property type="match status" value="1"/>
</dbReference>
<protein>
    <recommendedName>
        <fullName evidence="3">Probable endolytic peptidoglycan transglycosylase RlpA</fullName>
        <ecNumber evidence="3">4.2.2.-</ecNumber>
    </recommendedName>
</protein>
<dbReference type="InterPro" id="IPR034718">
    <property type="entry name" value="RlpA"/>
</dbReference>
<accession>A0A5C6X0L3</accession>
<gene>
    <name evidence="3" type="primary">rlpA</name>
    <name evidence="6" type="ORF">FRC96_13345</name>
</gene>
<name>A0A5C6X0L3_9DELT</name>
<evidence type="ECO:0000256" key="3">
    <source>
        <dbReference type="HAMAP-Rule" id="MF_02071"/>
    </source>
</evidence>
<reference evidence="6 7" key="1">
    <citation type="submission" date="2019-08" db="EMBL/GenBank/DDBJ databases">
        <title>Bradymonadales sp. TMQ2.</title>
        <authorList>
            <person name="Liang Q."/>
        </authorList>
    </citation>
    <scope>NUCLEOTIDE SEQUENCE [LARGE SCALE GENOMIC DNA]</scope>
    <source>
        <strain evidence="6 7">TMQ2</strain>
    </source>
</reference>
<evidence type="ECO:0000256" key="2">
    <source>
        <dbReference type="ARBA" id="ARBA00023316"/>
    </source>
</evidence>
<dbReference type="RefSeq" id="WP_146975002.1">
    <property type="nucleotide sequence ID" value="NZ_VOSL01000054.1"/>
</dbReference>
<evidence type="ECO:0000256" key="1">
    <source>
        <dbReference type="ARBA" id="ARBA00023239"/>
    </source>
</evidence>